<proteinExistence type="predicted"/>
<dbReference type="EMBL" id="JARGCK010000004">
    <property type="protein sequence ID" value="MDK9865690.1"/>
    <property type="molecule type" value="Genomic_DNA"/>
</dbReference>
<reference evidence="1" key="1">
    <citation type="journal article" date="2023" name="Int. J. Mol. Sci.">
        <title>Antibiotic Resistance/Susceptibility Profiles of Staphylococcus equorum Strains from Cheese, and Genome Analysis for Antibiotic Resistance Genes.</title>
        <authorList>
            <person name="Vazquez L."/>
            <person name="Srednik M.E."/>
            <person name="Rodriguez J."/>
            <person name="Florez A.B."/>
            <person name="Mayo B."/>
        </authorList>
    </citation>
    <scope>NUCLEOTIDE SEQUENCE</scope>
    <source>
        <strain evidence="1">5A3I</strain>
    </source>
</reference>
<dbReference type="Proteomes" id="UP001174037">
    <property type="component" value="Unassembled WGS sequence"/>
</dbReference>
<comment type="caution">
    <text evidence="1">The sequence shown here is derived from an EMBL/GenBank/DDBJ whole genome shotgun (WGS) entry which is preliminary data.</text>
</comment>
<evidence type="ECO:0008006" key="3">
    <source>
        <dbReference type="Google" id="ProtNLM"/>
    </source>
</evidence>
<evidence type="ECO:0000313" key="2">
    <source>
        <dbReference type="Proteomes" id="UP001174037"/>
    </source>
</evidence>
<dbReference type="RefSeq" id="WP_285323488.1">
    <property type="nucleotide sequence ID" value="NZ_JARGCK010000004.1"/>
</dbReference>
<dbReference type="AlphaFoldDB" id="A0AAW7AJ68"/>
<accession>A0AAW7AJ68</accession>
<organism evidence="1 2">
    <name type="scientific">Staphylococcus equorum</name>
    <dbReference type="NCBI Taxonomy" id="246432"/>
    <lineage>
        <taxon>Bacteria</taxon>
        <taxon>Bacillati</taxon>
        <taxon>Bacillota</taxon>
        <taxon>Bacilli</taxon>
        <taxon>Bacillales</taxon>
        <taxon>Staphylococcaceae</taxon>
        <taxon>Staphylococcus</taxon>
    </lineage>
</organism>
<sequence>MDLACNIVFTSGESLTLDGRDEISFLDEVPYIKKTYDGYDLKNDEVVYYEVLNNLTEHKFVGIKRKDLSDEMDFGGKIYAFEQYRNEGKDIEQRNEYLYVQTSAISTIAIYDQWQK</sequence>
<protein>
    <recommendedName>
        <fullName evidence="3">YopX protein domain-containing protein</fullName>
    </recommendedName>
</protein>
<evidence type="ECO:0000313" key="1">
    <source>
        <dbReference type="EMBL" id="MDK9865690.1"/>
    </source>
</evidence>
<gene>
    <name evidence="1" type="ORF">P1A27_07015</name>
</gene>
<reference evidence="1" key="2">
    <citation type="submission" date="2023-03" db="EMBL/GenBank/DDBJ databases">
        <authorList>
            <person name="Vazquez L."/>
            <person name="Rodriguez J."/>
            <person name="Mayo B."/>
            <person name="Florez A.B."/>
        </authorList>
    </citation>
    <scope>NUCLEOTIDE SEQUENCE</scope>
    <source>
        <strain evidence="1">5A3I</strain>
    </source>
</reference>
<name>A0AAW7AJ68_9STAP</name>